<comment type="caution">
    <text evidence="1">The sequence shown here is derived from an EMBL/GenBank/DDBJ whole genome shotgun (WGS) entry which is preliminary data.</text>
</comment>
<proteinExistence type="predicted"/>
<name>A0ABW4Z170_9HYPH</name>
<organism evidence="1 2">
    <name type="scientific">Ancylobacter oerskovii</name>
    <dbReference type="NCBI Taxonomy" id="459519"/>
    <lineage>
        <taxon>Bacteria</taxon>
        <taxon>Pseudomonadati</taxon>
        <taxon>Pseudomonadota</taxon>
        <taxon>Alphaproteobacteria</taxon>
        <taxon>Hyphomicrobiales</taxon>
        <taxon>Xanthobacteraceae</taxon>
        <taxon>Ancylobacter</taxon>
    </lineage>
</organism>
<dbReference type="EMBL" id="JBHUHD010000001">
    <property type="protein sequence ID" value="MFD2142366.1"/>
    <property type="molecule type" value="Genomic_DNA"/>
</dbReference>
<evidence type="ECO:0000313" key="1">
    <source>
        <dbReference type="EMBL" id="MFD2142366.1"/>
    </source>
</evidence>
<protein>
    <submittedName>
        <fullName evidence="1">Uncharacterized protein</fullName>
    </submittedName>
</protein>
<keyword evidence="2" id="KW-1185">Reference proteome</keyword>
<accession>A0ABW4Z170</accession>
<gene>
    <name evidence="1" type="ORF">ACFSNC_18320</name>
</gene>
<sequence>MTMAGEQPCRFCGRENYAWPCKNSRDMEDSKSRICFAALIAHGGGEYSVNQQIAASIETCVRRDRQALAQKDRADER</sequence>
<reference evidence="2" key="1">
    <citation type="journal article" date="2019" name="Int. J. Syst. Evol. Microbiol.">
        <title>The Global Catalogue of Microorganisms (GCM) 10K type strain sequencing project: providing services to taxonomists for standard genome sequencing and annotation.</title>
        <authorList>
            <consortium name="The Broad Institute Genomics Platform"/>
            <consortium name="The Broad Institute Genome Sequencing Center for Infectious Disease"/>
            <person name="Wu L."/>
            <person name="Ma J."/>
        </authorList>
    </citation>
    <scope>NUCLEOTIDE SEQUENCE [LARGE SCALE GENOMIC DNA]</scope>
    <source>
        <strain evidence="2">CCM 7435</strain>
    </source>
</reference>
<evidence type="ECO:0000313" key="2">
    <source>
        <dbReference type="Proteomes" id="UP001597299"/>
    </source>
</evidence>
<dbReference type="RefSeq" id="WP_213354075.1">
    <property type="nucleotide sequence ID" value="NZ_JAHBGB010000037.1"/>
</dbReference>
<dbReference type="Proteomes" id="UP001597299">
    <property type="component" value="Unassembled WGS sequence"/>
</dbReference>